<keyword evidence="3" id="KW-1185">Reference proteome</keyword>
<proteinExistence type="predicted"/>
<protein>
    <submittedName>
        <fullName evidence="2">Uncharacterized protein</fullName>
    </submittedName>
</protein>
<reference evidence="2 3" key="2">
    <citation type="journal article" date="2020" name="Int. J. Syst. Evol. Microbiol.">
        <title>Leptospira yasudae sp. nov. and Leptospira stimsonii sp. nov., two new species of the pathogenic group isolated from environmental sources.</title>
        <authorList>
            <person name="Casanovas-Massana A."/>
            <person name="Hamond C."/>
            <person name="Santos L.A."/>
            <person name="de Oliveira D."/>
            <person name="Hacker K.P."/>
            <person name="Balassiano I."/>
            <person name="Costa F."/>
            <person name="Medeiros M.A."/>
            <person name="Reis M.G."/>
            <person name="Ko A.I."/>
            <person name="Wunder E.A."/>
        </authorList>
    </citation>
    <scope>NUCLEOTIDE SEQUENCE [LARGE SCALE GENOMIC DNA]</scope>
    <source>
        <strain evidence="2 3">B21</strain>
    </source>
</reference>
<keyword evidence="1" id="KW-1133">Transmembrane helix</keyword>
<reference evidence="3" key="1">
    <citation type="submission" date="2018-05" db="EMBL/GenBank/DDBJ databases">
        <title>Leptospira yasudae sp. nov. and Leptospira stimsonii sp. nov., two pathogenic species of the genus Leptospira isolated from environmental sources.</title>
        <authorList>
            <person name="Casanovas-Massana A."/>
            <person name="Hamond C."/>
            <person name="Santos L.A."/>
            <person name="Hacker K.P."/>
            <person name="Balassiano I."/>
            <person name="Medeiros M.A."/>
            <person name="Reis M.G."/>
            <person name="Ko A.I."/>
            <person name="Wunder E.A."/>
        </authorList>
    </citation>
    <scope>NUCLEOTIDE SEQUENCE [LARGE SCALE GENOMIC DNA]</scope>
    <source>
        <strain evidence="3">B21</strain>
    </source>
</reference>
<evidence type="ECO:0000313" key="3">
    <source>
        <dbReference type="Proteomes" id="UP000285569"/>
    </source>
</evidence>
<dbReference type="Proteomes" id="UP000285569">
    <property type="component" value="Unassembled WGS sequence"/>
</dbReference>
<gene>
    <name evidence="2" type="ORF">DLM77_01845</name>
</gene>
<accession>A0ABX9M8Y2</accession>
<sequence>MIPLVEEERIDTEGIFETEVLIFFFGAEVFLFAFDFAAVVFIVAPDFYRLGRALGFALNRRT</sequence>
<name>A0ABX9M8Y2_9LEPT</name>
<evidence type="ECO:0000256" key="1">
    <source>
        <dbReference type="SAM" id="Phobius"/>
    </source>
</evidence>
<organism evidence="2 3">
    <name type="scientific">Leptospira yasudae</name>
    <dbReference type="NCBI Taxonomy" id="2202201"/>
    <lineage>
        <taxon>Bacteria</taxon>
        <taxon>Pseudomonadati</taxon>
        <taxon>Spirochaetota</taxon>
        <taxon>Spirochaetia</taxon>
        <taxon>Leptospirales</taxon>
        <taxon>Leptospiraceae</taxon>
        <taxon>Leptospira</taxon>
    </lineage>
</organism>
<feature type="transmembrane region" description="Helical" evidence="1">
    <location>
        <begin position="20"/>
        <end position="44"/>
    </location>
</feature>
<keyword evidence="1" id="KW-0472">Membrane</keyword>
<dbReference type="EMBL" id="QHCR01000001">
    <property type="protein sequence ID" value="RHX82227.1"/>
    <property type="molecule type" value="Genomic_DNA"/>
</dbReference>
<keyword evidence="1" id="KW-0812">Transmembrane</keyword>
<comment type="caution">
    <text evidence="2">The sequence shown here is derived from an EMBL/GenBank/DDBJ whole genome shotgun (WGS) entry which is preliminary data.</text>
</comment>
<evidence type="ECO:0000313" key="2">
    <source>
        <dbReference type="EMBL" id="RHX82227.1"/>
    </source>
</evidence>